<comment type="caution">
    <text evidence="3">The sequence shown here is derived from an EMBL/GenBank/DDBJ whole genome shotgun (WGS) entry which is preliminary data.</text>
</comment>
<evidence type="ECO:0000313" key="4">
    <source>
        <dbReference type="Proteomes" id="UP000324767"/>
    </source>
</evidence>
<name>A0A5M8PG79_9LECA</name>
<dbReference type="AlphaFoldDB" id="A0A5M8PG79"/>
<feature type="chain" id="PRO_5024439348" evidence="2">
    <location>
        <begin position="21"/>
        <end position="861"/>
    </location>
</feature>
<evidence type="ECO:0000256" key="2">
    <source>
        <dbReference type="SAM" id="SignalP"/>
    </source>
</evidence>
<accession>A0A5M8PG79</accession>
<sequence>MRGNLLLLVACAANTAFTTFAPPSSSNSTSIHGTRTKTVRVTATLTPPSSSKSLTFSSNATSSCVPSCRIKYPDTEEYQWAPASTSAVVVATIVLSVNNATNVTKTSTIYNTDYEDPMPGATNTAGTQVSTLTAYDPIARTSWSTVVAYPTPFISYAFSWEVEGTYETTSANGAKACVTAPNSTYSPVLLPSHPAVPFTCEANTIDPELNGEFYRLTTWGYPDGIWTCESPANKGDWFGWLFPNVIPTDCSATEVSPVFALTIVKSLTDTSTNYYSSSASAPLKLTPSKVESVAPVSVAAPATARSTVPSPPPPAEKDTPFPSSSSPSQQALPSKAESSAAVSQGLPTIPTTPIAQVTLSTEVKPFTPAKITSVATFSSPNSPPTSSAPPIILSAGNTIVTAIPGSAVVNGGSTVIPGSAIVYGSNTLAPGSAITVSNKVISLATGASALIIGSSTIPLVIPIAATQSAALPAITFNSQTLTADSSSQFFLGSQTLKPGSAITISNTLISLATNVAAVVIGSSTVPLAAPIAGTSVALPVITFNAQLITANSASDYVFGSQTLVPGSAIAVSNTPVSLASNAAANIIGSSTVHLSIPSPATSKPLPVLTLGSQTITANAASAYVIGTQTLTPGSAITLSNTIISLAPGASTLFIGTSTLPLTAPVLTLSKPFPVITINSQVITANAASAYVIGTQTLVPGSAITISNTVISLAFGASTLYIGTSTIPLAAAVPTGSGVLPVFTYSGSTLTANAASDYVFGTQTMAPGGPAITVAGAMLSLASDAGFIVEGTQTVALGAGGTSATGSAGASTSDKSMAGQIIEPFTGAAAGKGETGGAFGGLGRGAWIVVGLVVGAWDVWGD</sequence>
<feature type="signal peptide" evidence="2">
    <location>
        <begin position="1"/>
        <end position="20"/>
    </location>
</feature>
<organism evidence="3 4">
    <name type="scientific">Lasallia pustulata</name>
    <dbReference type="NCBI Taxonomy" id="136370"/>
    <lineage>
        <taxon>Eukaryota</taxon>
        <taxon>Fungi</taxon>
        <taxon>Dikarya</taxon>
        <taxon>Ascomycota</taxon>
        <taxon>Pezizomycotina</taxon>
        <taxon>Lecanoromycetes</taxon>
        <taxon>OSLEUM clade</taxon>
        <taxon>Umbilicariomycetidae</taxon>
        <taxon>Umbilicariales</taxon>
        <taxon>Umbilicariaceae</taxon>
        <taxon>Lasallia</taxon>
    </lineage>
</organism>
<dbReference type="OrthoDB" id="3944128at2759"/>
<gene>
    <name evidence="3" type="ORF">FRX48_08277</name>
</gene>
<reference evidence="3 4" key="1">
    <citation type="submission" date="2019-09" db="EMBL/GenBank/DDBJ databases">
        <title>The hologenome of the rock-dwelling lichen Lasallia pustulata.</title>
        <authorList>
            <person name="Greshake Tzovaras B."/>
            <person name="Segers F."/>
            <person name="Bicker A."/>
            <person name="Dal Grande F."/>
            <person name="Otte J."/>
            <person name="Hankeln T."/>
            <person name="Schmitt I."/>
            <person name="Ebersberger I."/>
        </authorList>
    </citation>
    <scope>NUCLEOTIDE SEQUENCE [LARGE SCALE GENOMIC DNA]</scope>
    <source>
        <strain evidence="3">A1-1</strain>
    </source>
</reference>
<proteinExistence type="predicted"/>
<evidence type="ECO:0000256" key="1">
    <source>
        <dbReference type="SAM" id="MobiDB-lite"/>
    </source>
</evidence>
<evidence type="ECO:0000313" key="3">
    <source>
        <dbReference type="EMBL" id="KAA6407926.1"/>
    </source>
</evidence>
<dbReference type="Proteomes" id="UP000324767">
    <property type="component" value="Unassembled WGS sequence"/>
</dbReference>
<keyword evidence="2" id="KW-0732">Signal</keyword>
<feature type="compositionally biased region" description="Polar residues" evidence="1">
    <location>
        <begin position="336"/>
        <end position="347"/>
    </location>
</feature>
<feature type="region of interest" description="Disordered" evidence="1">
    <location>
        <begin position="300"/>
        <end position="347"/>
    </location>
</feature>
<dbReference type="EMBL" id="VXIT01000015">
    <property type="protein sequence ID" value="KAA6407926.1"/>
    <property type="molecule type" value="Genomic_DNA"/>
</dbReference>
<protein>
    <submittedName>
        <fullName evidence="3">Uncharacterized protein</fullName>
    </submittedName>
</protein>